<keyword evidence="1" id="KW-0614">Plasmid</keyword>
<geneLocation type="plasmid" evidence="1">
    <name>pTiEU6</name>
</geneLocation>
<accession>A0A3Q8BA37</accession>
<dbReference type="AlphaFoldDB" id="A0A3Q8BA37"/>
<gene>
    <name evidence="1" type="ORF">AgrTiEU6_173</name>
</gene>
<evidence type="ECO:0000313" key="1">
    <source>
        <dbReference type="EMBL" id="ARU12393.1"/>
    </source>
</evidence>
<sequence>MAASEFQQLQISISRRRSGFKVDFHQSHFGYTSTLHLSKTSGCAD</sequence>
<protein>
    <submittedName>
        <fullName evidence="1">Uncharacterized protein</fullName>
    </submittedName>
</protein>
<dbReference type="EMBL" id="KX388535">
    <property type="protein sequence ID" value="ARU12393.1"/>
    <property type="molecule type" value="Genomic_DNA"/>
</dbReference>
<name>A0A3Q8BA37_AGRTU</name>
<proteinExistence type="predicted"/>
<organism evidence="1">
    <name type="scientific">Agrobacterium tumefaciens</name>
    <dbReference type="NCBI Taxonomy" id="358"/>
    <lineage>
        <taxon>Bacteria</taxon>
        <taxon>Pseudomonadati</taxon>
        <taxon>Pseudomonadota</taxon>
        <taxon>Alphaproteobacteria</taxon>
        <taxon>Hyphomicrobiales</taxon>
        <taxon>Rhizobiaceae</taxon>
        <taxon>Rhizobium/Agrobacterium group</taxon>
        <taxon>Agrobacterium</taxon>
        <taxon>Agrobacterium tumefaciens complex</taxon>
    </lineage>
</organism>
<reference evidence="1" key="1">
    <citation type="submission" date="2016-06" db="EMBL/GenBank/DDBJ databases">
        <title>Complete sequence of Ti-plasmid pTiEU6.</title>
        <authorList>
            <person name="Shao S."/>
            <person name="Henkel C."/>
            <person name="van Heusden G.H."/>
            <person name="Hooykaas P."/>
        </authorList>
    </citation>
    <scope>NUCLEOTIDE SEQUENCE</scope>
    <source>
        <strain evidence="1">EU6</strain>
        <plasmid evidence="1">pTiEU6</plasmid>
    </source>
</reference>